<organism evidence="8 9">
    <name type="scientific">Parachaetomium inaequale</name>
    <dbReference type="NCBI Taxonomy" id="2588326"/>
    <lineage>
        <taxon>Eukaryota</taxon>
        <taxon>Fungi</taxon>
        <taxon>Dikarya</taxon>
        <taxon>Ascomycota</taxon>
        <taxon>Pezizomycotina</taxon>
        <taxon>Sordariomycetes</taxon>
        <taxon>Sordariomycetidae</taxon>
        <taxon>Sordariales</taxon>
        <taxon>Chaetomiaceae</taxon>
        <taxon>Parachaetomium</taxon>
    </lineage>
</organism>
<dbReference type="AlphaFoldDB" id="A0AAN6PI84"/>
<evidence type="ECO:0000313" key="8">
    <source>
        <dbReference type="EMBL" id="KAK4041454.1"/>
    </source>
</evidence>
<feature type="transmembrane region" description="Helical" evidence="6">
    <location>
        <begin position="176"/>
        <end position="198"/>
    </location>
</feature>
<dbReference type="GO" id="GO:0016020">
    <property type="term" value="C:membrane"/>
    <property type="evidence" value="ECO:0007669"/>
    <property type="project" value="UniProtKB-SubCell"/>
</dbReference>
<feature type="transmembrane region" description="Helical" evidence="6">
    <location>
        <begin position="132"/>
        <end position="153"/>
    </location>
</feature>
<dbReference type="Pfam" id="PF20684">
    <property type="entry name" value="Fung_rhodopsin"/>
    <property type="match status" value="1"/>
</dbReference>
<proteinExistence type="inferred from homology"/>
<keyword evidence="9" id="KW-1185">Reference proteome</keyword>
<dbReference type="PANTHER" id="PTHR33048:SF47">
    <property type="entry name" value="INTEGRAL MEMBRANE PROTEIN-RELATED"/>
    <property type="match status" value="1"/>
</dbReference>
<feature type="transmembrane region" description="Helical" evidence="6">
    <location>
        <begin position="210"/>
        <end position="228"/>
    </location>
</feature>
<evidence type="ECO:0000256" key="5">
    <source>
        <dbReference type="ARBA" id="ARBA00038359"/>
    </source>
</evidence>
<dbReference type="InterPro" id="IPR049326">
    <property type="entry name" value="Rhodopsin_dom_fungi"/>
</dbReference>
<keyword evidence="3 6" id="KW-1133">Transmembrane helix</keyword>
<dbReference type="EMBL" id="MU854357">
    <property type="protein sequence ID" value="KAK4041454.1"/>
    <property type="molecule type" value="Genomic_DNA"/>
</dbReference>
<sequence length="413" mass="45143">MSPTSSPPLDPASYADRSGVPIAVVAVTLSVATACVCLRTYARAVMLRQFGLDDWAAVIAVLFAIGSGVSIAASTLYGAGRHMAVVDPSQLWKYFRAFYVSIVLYNASLTATKLTFLLQYHRILGTGTMRKAIAIAFVVVALWSVSQLLVTIFNCTPIHKFWDPETPGTCIPSLPFWYFNAAGNITTDVIIFVLPLPALCRLNLRKGQKLGLIGVFCLGFFTCAISVIRIQYLKLSDDVTWDNVAASCWSIGEVCSGITCACLPTLRPFIICLLPGMMSSRGGLSDDNKYYYRPSSGRDIISDGSRLNKSTTEHGGSSCRGVVYPEDLELQSDDRSDKEMRVATVERLPLERPGQSHPRYGYRRPMDKVGLGLRPPTVQTEVRVESSPLGTAWPAGIEFKRDVEIMASGQRSG</sequence>
<evidence type="ECO:0000256" key="4">
    <source>
        <dbReference type="ARBA" id="ARBA00023136"/>
    </source>
</evidence>
<accession>A0AAN6PI84</accession>
<evidence type="ECO:0000313" key="9">
    <source>
        <dbReference type="Proteomes" id="UP001303115"/>
    </source>
</evidence>
<evidence type="ECO:0000259" key="7">
    <source>
        <dbReference type="Pfam" id="PF20684"/>
    </source>
</evidence>
<reference evidence="9" key="1">
    <citation type="journal article" date="2023" name="Mol. Phylogenet. Evol.">
        <title>Genome-scale phylogeny and comparative genomics of the fungal order Sordariales.</title>
        <authorList>
            <person name="Hensen N."/>
            <person name="Bonometti L."/>
            <person name="Westerberg I."/>
            <person name="Brannstrom I.O."/>
            <person name="Guillou S."/>
            <person name="Cros-Aarteil S."/>
            <person name="Calhoun S."/>
            <person name="Haridas S."/>
            <person name="Kuo A."/>
            <person name="Mondo S."/>
            <person name="Pangilinan J."/>
            <person name="Riley R."/>
            <person name="LaButti K."/>
            <person name="Andreopoulos B."/>
            <person name="Lipzen A."/>
            <person name="Chen C."/>
            <person name="Yan M."/>
            <person name="Daum C."/>
            <person name="Ng V."/>
            <person name="Clum A."/>
            <person name="Steindorff A."/>
            <person name="Ohm R.A."/>
            <person name="Martin F."/>
            <person name="Silar P."/>
            <person name="Natvig D.O."/>
            <person name="Lalanne C."/>
            <person name="Gautier V."/>
            <person name="Ament-Velasquez S.L."/>
            <person name="Kruys A."/>
            <person name="Hutchinson M.I."/>
            <person name="Powell A.J."/>
            <person name="Barry K."/>
            <person name="Miller A.N."/>
            <person name="Grigoriev I.V."/>
            <person name="Debuchy R."/>
            <person name="Gladieux P."/>
            <person name="Hiltunen Thoren M."/>
            <person name="Johannesson H."/>
        </authorList>
    </citation>
    <scope>NUCLEOTIDE SEQUENCE [LARGE SCALE GENOMIC DNA]</scope>
    <source>
        <strain evidence="9">CBS 284.82</strain>
    </source>
</reference>
<dbReference type="Proteomes" id="UP001303115">
    <property type="component" value="Unassembled WGS sequence"/>
</dbReference>
<keyword evidence="2 6" id="KW-0812">Transmembrane</keyword>
<feature type="transmembrane region" description="Helical" evidence="6">
    <location>
        <begin position="54"/>
        <end position="77"/>
    </location>
</feature>
<evidence type="ECO:0000256" key="6">
    <source>
        <dbReference type="SAM" id="Phobius"/>
    </source>
</evidence>
<feature type="transmembrane region" description="Helical" evidence="6">
    <location>
        <begin position="97"/>
        <end position="120"/>
    </location>
</feature>
<gene>
    <name evidence="8" type="ORF">C8A01DRAFT_14814</name>
</gene>
<evidence type="ECO:0000256" key="3">
    <source>
        <dbReference type="ARBA" id="ARBA00022989"/>
    </source>
</evidence>
<comment type="similarity">
    <text evidence="5">Belongs to the SAT4 family.</text>
</comment>
<evidence type="ECO:0000256" key="1">
    <source>
        <dbReference type="ARBA" id="ARBA00004141"/>
    </source>
</evidence>
<comment type="subcellular location">
    <subcellularLocation>
        <location evidence="1">Membrane</location>
        <topology evidence="1">Multi-pass membrane protein</topology>
    </subcellularLocation>
</comment>
<feature type="transmembrane region" description="Helical" evidence="6">
    <location>
        <begin position="20"/>
        <end position="42"/>
    </location>
</feature>
<protein>
    <recommendedName>
        <fullName evidence="7">Rhodopsin domain-containing protein</fullName>
    </recommendedName>
</protein>
<evidence type="ECO:0000256" key="2">
    <source>
        <dbReference type="ARBA" id="ARBA00022692"/>
    </source>
</evidence>
<name>A0AAN6PI84_9PEZI</name>
<keyword evidence="4 6" id="KW-0472">Membrane</keyword>
<comment type="caution">
    <text evidence="8">The sequence shown here is derived from an EMBL/GenBank/DDBJ whole genome shotgun (WGS) entry which is preliminary data.</text>
</comment>
<feature type="domain" description="Rhodopsin" evidence="7">
    <location>
        <begin position="38"/>
        <end position="270"/>
    </location>
</feature>
<dbReference type="InterPro" id="IPR052337">
    <property type="entry name" value="SAT4-like"/>
</dbReference>
<dbReference type="PANTHER" id="PTHR33048">
    <property type="entry name" value="PTH11-LIKE INTEGRAL MEMBRANE PROTEIN (AFU_ORTHOLOGUE AFUA_5G11245)"/>
    <property type="match status" value="1"/>
</dbReference>